<proteinExistence type="predicted"/>
<organism evidence="1">
    <name type="scientific">marine sediment metagenome</name>
    <dbReference type="NCBI Taxonomy" id="412755"/>
    <lineage>
        <taxon>unclassified sequences</taxon>
        <taxon>metagenomes</taxon>
        <taxon>ecological metagenomes</taxon>
    </lineage>
</organism>
<evidence type="ECO:0000313" key="1">
    <source>
        <dbReference type="EMBL" id="KKL98448.1"/>
    </source>
</evidence>
<gene>
    <name evidence="1" type="ORF">LCGC14_1824320</name>
</gene>
<comment type="caution">
    <text evidence="1">The sequence shown here is derived from an EMBL/GenBank/DDBJ whole genome shotgun (WGS) entry which is preliminary data.</text>
</comment>
<name>A0A0F9GI57_9ZZZZ</name>
<reference evidence="1" key="1">
    <citation type="journal article" date="2015" name="Nature">
        <title>Complex archaea that bridge the gap between prokaryotes and eukaryotes.</title>
        <authorList>
            <person name="Spang A."/>
            <person name="Saw J.H."/>
            <person name="Jorgensen S.L."/>
            <person name="Zaremba-Niedzwiedzka K."/>
            <person name="Martijn J."/>
            <person name="Lind A.E."/>
            <person name="van Eijk R."/>
            <person name="Schleper C."/>
            <person name="Guy L."/>
            <person name="Ettema T.J."/>
        </authorList>
    </citation>
    <scope>NUCLEOTIDE SEQUENCE</scope>
</reference>
<accession>A0A0F9GI57</accession>
<dbReference type="AlphaFoldDB" id="A0A0F9GI57"/>
<sequence>MGWTEEEIADVYKLVKKAAGEIDINNKSYKQAKVEIRQKLRYQFGYRPYVRGSALFSGQYNRTDRKFKRFITQKYGEIGLPSKEISMLDKMINNVVDGMQCNETSLSDLGSTVSKMSTITHRARDINSDCEDIMDELDKISNYLDEKCQAV</sequence>
<dbReference type="EMBL" id="LAZR01017921">
    <property type="protein sequence ID" value="KKL98448.1"/>
    <property type="molecule type" value="Genomic_DNA"/>
</dbReference>
<protein>
    <submittedName>
        <fullName evidence="1">Uncharacterized protein</fullName>
    </submittedName>
</protein>